<comment type="caution">
    <text evidence="1">The sequence shown here is derived from an EMBL/GenBank/DDBJ whole genome shotgun (WGS) entry which is preliminary data.</text>
</comment>
<dbReference type="Proteomes" id="UP001164539">
    <property type="component" value="Chromosome 4"/>
</dbReference>
<dbReference type="EMBL" id="CM051397">
    <property type="protein sequence ID" value="KAJ4720317.1"/>
    <property type="molecule type" value="Genomic_DNA"/>
</dbReference>
<evidence type="ECO:0000313" key="1">
    <source>
        <dbReference type="EMBL" id="KAJ4720317.1"/>
    </source>
</evidence>
<organism evidence="1 2">
    <name type="scientific">Melia azedarach</name>
    <name type="common">Chinaberry tree</name>
    <dbReference type="NCBI Taxonomy" id="155640"/>
    <lineage>
        <taxon>Eukaryota</taxon>
        <taxon>Viridiplantae</taxon>
        <taxon>Streptophyta</taxon>
        <taxon>Embryophyta</taxon>
        <taxon>Tracheophyta</taxon>
        <taxon>Spermatophyta</taxon>
        <taxon>Magnoliopsida</taxon>
        <taxon>eudicotyledons</taxon>
        <taxon>Gunneridae</taxon>
        <taxon>Pentapetalae</taxon>
        <taxon>rosids</taxon>
        <taxon>malvids</taxon>
        <taxon>Sapindales</taxon>
        <taxon>Meliaceae</taxon>
        <taxon>Melia</taxon>
    </lineage>
</organism>
<accession>A0ACC1YAY4</accession>
<gene>
    <name evidence="1" type="ORF">OWV82_008168</name>
</gene>
<reference evidence="1 2" key="1">
    <citation type="journal article" date="2023" name="Science">
        <title>Complex scaffold remodeling in plant triterpene biosynthesis.</title>
        <authorList>
            <person name="De La Pena R."/>
            <person name="Hodgson H."/>
            <person name="Liu J.C."/>
            <person name="Stephenson M.J."/>
            <person name="Martin A.C."/>
            <person name="Owen C."/>
            <person name="Harkess A."/>
            <person name="Leebens-Mack J."/>
            <person name="Jimenez L.E."/>
            <person name="Osbourn A."/>
            <person name="Sattely E.S."/>
        </authorList>
    </citation>
    <scope>NUCLEOTIDE SEQUENCE [LARGE SCALE GENOMIC DNA]</scope>
    <source>
        <strain evidence="2">cv. JPN11</strain>
        <tissue evidence="1">Leaf</tissue>
    </source>
</reference>
<protein>
    <submittedName>
        <fullName evidence="1">Histone-lysine N-methyltransferase H3 lysine-9 specific SUVH4</fullName>
    </submittedName>
</protein>
<sequence length="671" mass="75193">MQQRFSPKIDNIASEKRPYHGDDQKKLLDTSTDQGRRVSPRLRNIPNCKKPYYGSGKKKLLEAPKGNSRKKNIKLDHSIQVCQVNMAREFAEDESCSSYMDMDSVPIDNSANSEDDHLKWAGCSNSLVDRLGKNTFLKVKETLRLLNLHCLRIAEEEKKRCRKLEISDLQIVNGSKCKMLKEIEIFDPDKKFGQPPGIEVGHQFFSLAEMLAVGFSGHWLGGVDHMKNTCSKSDDYHGYTFPLAVTILLSSQHEDDVDNSEVVCNCPGGNDLLGNKTQDNDQAMDLGNMALKHNVDYSVPVRVIRGQECADAYNGKVYIYDGLYKVMNCSAATNISGYTVFKYSLKRLKGQLKFMSKNQDHFIRGKVSKDYYQSAGLVCIDISNGQEDICIPATNVIDNPPISPSGFTYISSVQVEKNVIVPPDAPGCNCKGSCISARTCSCALLNGFDFPYVRQNGGRLIEPKDVVFECGPRCACGPGCVNRTTQQGLRYRLEVYRTEDKGWAVRSWDFIPSGAPVCEYTGVLRRSDELDNVSENDFIFEIDCWQTMNEIGGREKRLRNVSVPTSNLVEKKNDKVPENAPEFCIDAGLYGNVARFVNHSCEPNLFVQCVLSSHHDIRLARVVLFAADDIPPMQELTYDYGYKLDSVIGPDGKIKQMPCNCGTADCRKRLY</sequence>
<proteinExistence type="predicted"/>
<keyword evidence="2" id="KW-1185">Reference proteome</keyword>
<evidence type="ECO:0000313" key="2">
    <source>
        <dbReference type="Proteomes" id="UP001164539"/>
    </source>
</evidence>
<name>A0ACC1YAY4_MELAZ</name>